<sequence length="348" mass="39234">MKKIKKILAFVLSTSMLLGGMNIQAFAGEQKETNTANTELDNQNEYVVPLTFYGPSGKLLTEEPYSGTVQDYMDNVALVKKNDNGTYHVTLQIENYEKIDILQFSKPGVISDDIAPSNAPMGTFNIPEKYIANNEENPSEATEYLKEQGQINEEWNDKYIQNYSVEKATTGVSWYSFDVDTLEGTMYTKAFYSYGRTDDDLESYMYGIVNGKFTFDVNNAVVAKEINEENYKNIGLELSKVVTSVGDSPDFTGFVAEEKTANDLFSGTCEAKIENGKVTVTAETSSIDSIRVLEEIKDLGECTYPSTSSYRQYMYAYSREVKKNKYISVYSDNILEDGKFSIEYENLE</sequence>
<name>A0AA37QMM5_9FIRM</name>
<dbReference type="EMBL" id="BSCI01000005">
    <property type="protein sequence ID" value="GLG86523.1"/>
    <property type="molecule type" value="Genomic_DNA"/>
</dbReference>
<dbReference type="AlphaFoldDB" id="A0AA37QMM5"/>
<protein>
    <submittedName>
        <fullName evidence="2">Uncharacterized protein</fullName>
    </submittedName>
</protein>
<evidence type="ECO:0000313" key="2">
    <source>
        <dbReference type="EMBL" id="GLG86523.1"/>
    </source>
</evidence>
<dbReference type="Proteomes" id="UP001145109">
    <property type="component" value="Unassembled WGS sequence"/>
</dbReference>
<feature type="chain" id="PRO_5041447385" evidence="1">
    <location>
        <begin position="28"/>
        <end position="348"/>
    </location>
</feature>
<comment type="caution">
    <text evidence="2">The sequence shown here is derived from an EMBL/GenBank/DDBJ whole genome shotgun (WGS) entry which is preliminary data.</text>
</comment>
<reference evidence="2" key="2">
    <citation type="submission" date="2022-11" db="EMBL/GenBank/DDBJ databases">
        <title>Draft genome sequence of Coprococcus comes strain 31264.</title>
        <authorList>
            <person name="Hisatomi A."/>
            <person name="Ohkuma M."/>
            <person name="Sakamoto M."/>
        </authorList>
    </citation>
    <scope>NUCLEOTIDE SEQUENCE</scope>
    <source>
        <strain evidence="2">JCM 31264</strain>
    </source>
</reference>
<evidence type="ECO:0000256" key="1">
    <source>
        <dbReference type="SAM" id="SignalP"/>
    </source>
</evidence>
<keyword evidence="1" id="KW-0732">Signal</keyword>
<accession>A0AA37QMM5</accession>
<evidence type="ECO:0000313" key="3">
    <source>
        <dbReference type="Proteomes" id="UP001145109"/>
    </source>
</evidence>
<feature type="signal peptide" evidence="1">
    <location>
        <begin position="1"/>
        <end position="27"/>
    </location>
</feature>
<organism evidence="2 3">
    <name type="scientific">Coprococcus comes</name>
    <dbReference type="NCBI Taxonomy" id="410072"/>
    <lineage>
        <taxon>Bacteria</taxon>
        <taxon>Bacillati</taxon>
        <taxon>Bacillota</taxon>
        <taxon>Clostridia</taxon>
        <taxon>Lachnospirales</taxon>
        <taxon>Lachnospiraceae</taxon>
        <taxon>Coprococcus</taxon>
    </lineage>
</organism>
<gene>
    <name evidence="2" type="ORF">comes_10680</name>
</gene>
<dbReference type="RefSeq" id="WP_055247023.1">
    <property type="nucleotide sequence ID" value="NZ_BSCI01000005.1"/>
</dbReference>
<reference evidence="2" key="1">
    <citation type="submission" date="2022-09" db="EMBL/GenBank/DDBJ databases">
        <title>Draft genome sequence of Coprococcus comes strain 31264.</title>
        <authorList>
            <person name="Atsushi H."/>
            <person name="Moriya O."/>
            <person name="Mitsuo S."/>
        </authorList>
    </citation>
    <scope>NUCLEOTIDE SEQUENCE</scope>
    <source>
        <strain evidence="2">JCM 31264</strain>
    </source>
</reference>
<proteinExistence type="predicted"/>